<keyword evidence="13" id="KW-1185">Reference proteome</keyword>
<comment type="caution">
    <text evidence="12">The sequence shown here is derived from an EMBL/GenBank/DDBJ whole genome shotgun (WGS) entry which is preliminary data.</text>
</comment>
<comment type="subunit">
    <text evidence="11">The system is composed of three essential subunits: KdpA, KdpB and KdpC.</text>
</comment>
<evidence type="ECO:0000256" key="1">
    <source>
        <dbReference type="ARBA" id="ARBA00022448"/>
    </source>
</evidence>
<evidence type="ECO:0000256" key="11">
    <source>
        <dbReference type="HAMAP-Rule" id="MF_00276"/>
    </source>
</evidence>
<dbReference type="HAMAP" id="MF_00276">
    <property type="entry name" value="KdpC"/>
    <property type="match status" value="1"/>
</dbReference>
<evidence type="ECO:0000256" key="9">
    <source>
        <dbReference type="ARBA" id="ARBA00023065"/>
    </source>
</evidence>
<evidence type="ECO:0000256" key="5">
    <source>
        <dbReference type="ARBA" id="ARBA00022741"/>
    </source>
</evidence>
<dbReference type="Pfam" id="PF02669">
    <property type="entry name" value="KdpC"/>
    <property type="match status" value="1"/>
</dbReference>
<gene>
    <name evidence="11 12" type="primary">kdpC</name>
    <name evidence="12" type="ORF">ACG00Y_27540</name>
</gene>
<protein>
    <recommendedName>
        <fullName evidence="11">Potassium-transporting ATPase KdpC subunit</fullName>
    </recommendedName>
    <alternativeName>
        <fullName evidence="11">ATP phosphohydrolase [potassium-transporting] C chain</fullName>
    </alternativeName>
    <alternativeName>
        <fullName evidence="11">Potassium-binding and translocating subunit C</fullName>
    </alternativeName>
    <alternativeName>
        <fullName evidence="11">Potassium-translocating ATPase C chain</fullName>
    </alternativeName>
</protein>
<dbReference type="NCBIfam" id="TIGR00681">
    <property type="entry name" value="kdpC"/>
    <property type="match status" value="1"/>
</dbReference>
<keyword evidence="2 11" id="KW-1003">Cell membrane</keyword>
<organism evidence="12 13">
    <name type="scientific">Pelomonas parva</name>
    <dbReference type="NCBI Taxonomy" id="3299032"/>
    <lineage>
        <taxon>Bacteria</taxon>
        <taxon>Pseudomonadati</taxon>
        <taxon>Pseudomonadota</taxon>
        <taxon>Betaproteobacteria</taxon>
        <taxon>Burkholderiales</taxon>
        <taxon>Sphaerotilaceae</taxon>
        <taxon>Roseateles</taxon>
    </lineage>
</organism>
<reference evidence="12 13" key="1">
    <citation type="submission" date="2024-08" db="EMBL/GenBank/DDBJ databases">
        <authorList>
            <person name="Lu H."/>
        </authorList>
    </citation>
    <scope>NUCLEOTIDE SEQUENCE [LARGE SCALE GENOMIC DNA]</scope>
    <source>
        <strain evidence="12 13">LYH14W</strain>
    </source>
</reference>
<evidence type="ECO:0000256" key="6">
    <source>
        <dbReference type="ARBA" id="ARBA00022840"/>
    </source>
</evidence>
<dbReference type="Proteomes" id="UP001606210">
    <property type="component" value="Unassembled WGS sequence"/>
</dbReference>
<accession>A0ABW7FAM8</accession>
<keyword evidence="7 11" id="KW-0630">Potassium</keyword>
<sequence length="194" mass="19938">MNTQLRPALTLFLLLSLITGLAYPLLVTGIAQTLFPHAANGSLVENNGKPVGSALIGQAFSDPGHFWSRPSATAPAPYNAAGSGGSNLAPTAPALVDAVKARIAALRAADPGNTAPVPVDLVTTSASGLDPHISRAAADYQLARVARVRGLAEAQVKALLDAHTETRLLGVLGEPRVHVLALNLALDRATIPAR</sequence>
<evidence type="ECO:0000313" key="12">
    <source>
        <dbReference type="EMBL" id="MFG6433687.1"/>
    </source>
</evidence>
<dbReference type="PIRSF" id="PIRSF001296">
    <property type="entry name" value="K_ATPase_KdpC"/>
    <property type="match status" value="1"/>
</dbReference>
<dbReference type="NCBIfam" id="NF001454">
    <property type="entry name" value="PRK00315.1"/>
    <property type="match status" value="1"/>
</dbReference>
<evidence type="ECO:0000256" key="3">
    <source>
        <dbReference type="ARBA" id="ARBA00022538"/>
    </source>
</evidence>
<dbReference type="RefSeq" id="WP_394484632.1">
    <property type="nucleotide sequence ID" value="NZ_JBIGHV010000014.1"/>
</dbReference>
<keyword evidence="9 11" id="KW-0406">Ion transport</keyword>
<keyword evidence="6 11" id="KW-0067">ATP-binding</keyword>
<evidence type="ECO:0000256" key="7">
    <source>
        <dbReference type="ARBA" id="ARBA00022958"/>
    </source>
</evidence>
<dbReference type="PANTHER" id="PTHR30042:SF2">
    <property type="entry name" value="POTASSIUM-TRANSPORTING ATPASE KDPC SUBUNIT"/>
    <property type="match status" value="1"/>
</dbReference>
<keyword evidence="1 11" id="KW-0813">Transport</keyword>
<comment type="similarity">
    <text evidence="11">Belongs to the KdpC family.</text>
</comment>
<evidence type="ECO:0000256" key="4">
    <source>
        <dbReference type="ARBA" id="ARBA00022692"/>
    </source>
</evidence>
<keyword evidence="10 11" id="KW-0472">Membrane</keyword>
<evidence type="ECO:0000256" key="2">
    <source>
        <dbReference type="ARBA" id="ARBA00022475"/>
    </source>
</evidence>
<evidence type="ECO:0000256" key="8">
    <source>
        <dbReference type="ARBA" id="ARBA00022989"/>
    </source>
</evidence>
<dbReference type="EMBL" id="JBIGHV010000014">
    <property type="protein sequence ID" value="MFG6433687.1"/>
    <property type="molecule type" value="Genomic_DNA"/>
</dbReference>
<keyword evidence="4 11" id="KW-0812">Transmembrane</keyword>
<evidence type="ECO:0000256" key="10">
    <source>
        <dbReference type="ARBA" id="ARBA00023136"/>
    </source>
</evidence>
<keyword evidence="3 11" id="KW-0633">Potassium transport</keyword>
<comment type="subcellular location">
    <subcellularLocation>
        <location evidence="11">Cell membrane</location>
        <topology evidence="11">Single-pass membrane protein</topology>
    </subcellularLocation>
</comment>
<keyword evidence="8 11" id="KW-1133">Transmembrane helix</keyword>
<comment type="function">
    <text evidence="11">Part of the high-affinity ATP-driven potassium transport (or Kdp) system, which catalyzes the hydrolysis of ATP coupled with the electrogenic transport of potassium into the cytoplasm. This subunit acts as a catalytic chaperone that increases the ATP-binding affinity of the ATP-hydrolyzing subunit KdpB by the formation of a transient KdpB/KdpC/ATP ternary complex.</text>
</comment>
<proteinExistence type="inferred from homology"/>
<dbReference type="PANTHER" id="PTHR30042">
    <property type="entry name" value="POTASSIUM-TRANSPORTING ATPASE C CHAIN"/>
    <property type="match status" value="1"/>
</dbReference>
<evidence type="ECO:0000313" key="13">
    <source>
        <dbReference type="Proteomes" id="UP001606210"/>
    </source>
</evidence>
<keyword evidence="5 11" id="KW-0547">Nucleotide-binding</keyword>
<name>A0ABW7FAM8_9BURK</name>
<dbReference type="InterPro" id="IPR003820">
    <property type="entry name" value="KdpC"/>
</dbReference>